<name>R7U4U0_CAPTE</name>
<dbReference type="InterPro" id="IPR000889">
    <property type="entry name" value="Glutathione_peroxidase"/>
</dbReference>
<evidence type="ECO:0000313" key="5">
    <source>
        <dbReference type="EMBL" id="ELU00949.1"/>
    </source>
</evidence>
<dbReference type="PANTHER" id="PTHR11592">
    <property type="entry name" value="GLUTATHIONE PEROXIDASE"/>
    <property type="match status" value="1"/>
</dbReference>
<organism evidence="5">
    <name type="scientific">Capitella teleta</name>
    <name type="common">Polychaete worm</name>
    <dbReference type="NCBI Taxonomy" id="283909"/>
    <lineage>
        <taxon>Eukaryota</taxon>
        <taxon>Metazoa</taxon>
        <taxon>Spiralia</taxon>
        <taxon>Lophotrochozoa</taxon>
        <taxon>Annelida</taxon>
        <taxon>Polychaeta</taxon>
        <taxon>Sedentaria</taxon>
        <taxon>Scolecida</taxon>
        <taxon>Capitellidae</taxon>
        <taxon>Capitella</taxon>
    </lineage>
</organism>
<evidence type="ECO:0008006" key="8">
    <source>
        <dbReference type="Google" id="ProtNLM"/>
    </source>
</evidence>
<dbReference type="EMBL" id="AMQN01009492">
    <property type="status" value="NOT_ANNOTATED_CDS"/>
    <property type="molecule type" value="Genomic_DNA"/>
</dbReference>
<evidence type="ECO:0000256" key="3">
    <source>
        <dbReference type="ARBA" id="ARBA00023002"/>
    </source>
</evidence>
<comment type="similarity">
    <text evidence="1">Belongs to the glutathione peroxidase family.</text>
</comment>
<sequence length="113" mass="13197">MVRMDWFWQAVLIGTSAIVFLSLWLYDFAPLQFEAASSGDQPKDWWKKAASIYEFKANDIDGNEVSLDKYNFIKWNFSKFLVDRKGQPVKRYAPNAEPNSFRGDIEKYLKESA</sequence>
<reference evidence="6" key="3">
    <citation type="submission" date="2015-06" db="UniProtKB">
        <authorList>
            <consortium name="EnsemblMetazoa"/>
        </authorList>
    </citation>
    <scope>IDENTIFICATION</scope>
</reference>
<dbReference type="SUPFAM" id="SSF52833">
    <property type="entry name" value="Thioredoxin-like"/>
    <property type="match status" value="1"/>
</dbReference>
<protein>
    <recommendedName>
        <fullName evidence="8">Glutathione peroxidase</fullName>
    </recommendedName>
</protein>
<dbReference type="PROSITE" id="PS51355">
    <property type="entry name" value="GLUTATHIONE_PEROXID_3"/>
    <property type="match status" value="1"/>
</dbReference>
<keyword evidence="2" id="KW-0575">Peroxidase</keyword>
<reference evidence="7" key="1">
    <citation type="submission" date="2012-12" db="EMBL/GenBank/DDBJ databases">
        <authorList>
            <person name="Hellsten U."/>
            <person name="Grimwood J."/>
            <person name="Chapman J.A."/>
            <person name="Shapiro H."/>
            <person name="Aerts A."/>
            <person name="Otillar R.P."/>
            <person name="Terry A.Y."/>
            <person name="Boore J.L."/>
            <person name="Simakov O."/>
            <person name="Marletaz F."/>
            <person name="Cho S.-J."/>
            <person name="Edsinger-Gonzales E."/>
            <person name="Havlak P."/>
            <person name="Kuo D.-H."/>
            <person name="Larsson T."/>
            <person name="Lv J."/>
            <person name="Arendt D."/>
            <person name="Savage R."/>
            <person name="Osoegawa K."/>
            <person name="de Jong P."/>
            <person name="Lindberg D.R."/>
            <person name="Seaver E.C."/>
            <person name="Weisblat D.A."/>
            <person name="Putnam N.H."/>
            <person name="Grigoriev I.V."/>
            <person name="Rokhsar D.S."/>
        </authorList>
    </citation>
    <scope>NUCLEOTIDE SEQUENCE</scope>
    <source>
        <strain evidence="7">I ESC-2004</strain>
    </source>
</reference>
<dbReference type="PANTHER" id="PTHR11592:SF78">
    <property type="entry name" value="GLUTATHIONE PEROXIDASE"/>
    <property type="match status" value="1"/>
</dbReference>
<reference evidence="5 7" key="2">
    <citation type="journal article" date="2013" name="Nature">
        <title>Insights into bilaterian evolution from three spiralian genomes.</title>
        <authorList>
            <person name="Simakov O."/>
            <person name="Marletaz F."/>
            <person name="Cho S.J."/>
            <person name="Edsinger-Gonzales E."/>
            <person name="Havlak P."/>
            <person name="Hellsten U."/>
            <person name="Kuo D.H."/>
            <person name="Larsson T."/>
            <person name="Lv J."/>
            <person name="Arendt D."/>
            <person name="Savage R."/>
            <person name="Osoegawa K."/>
            <person name="de Jong P."/>
            <person name="Grimwood J."/>
            <person name="Chapman J.A."/>
            <person name="Shapiro H."/>
            <person name="Aerts A."/>
            <person name="Otillar R.P."/>
            <person name="Terry A.Y."/>
            <person name="Boore J.L."/>
            <person name="Grigoriev I.V."/>
            <person name="Lindberg D.R."/>
            <person name="Seaver E.C."/>
            <person name="Weisblat D.A."/>
            <person name="Putnam N.H."/>
            <person name="Rokhsar D.S."/>
        </authorList>
    </citation>
    <scope>NUCLEOTIDE SEQUENCE</scope>
    <source>
        <strain evidence="5 7">I ESC-2004</strain>
    </source>
</reference>
<dbReference type="Proteomes" id="UP000014760">
    <property type="component" value="Unassembled WGS sequence"/>
</dbReference>
<evidence type="ECO:0000256" key="4">
    <source>
        <dbReference type="SAM" id="Phobius"/>
    </source>
</evidence>
<dbReference type="GO" id="GO:0004601">
    <property type="term" value="F:peroxidase activity"/>
    <property type="evidence" value="ECO:0007669"/>
    <property type="project" value="UniProtKB-KW"/>
</dbReference>
<dbReference type="GO" id="GO:0006979">
    <property type="term" value="P:response to oxidative stress"/>
    <property type="evidence" value="ECO:0007669"/>
    <property type="project" value="InterPro"/>
</dbReference>
<keyword evidence="4" id="KW-0812">Transmembrane</keyword>
<evidence type="ECO:0000256" key="1">
    <source>
        <dbReference type="ARBA" id="ARBA00006926"/>
    </source>
</evidence>
<evidence type="ECO:0000313" key="7">
    <source>
        <dbReference type="Proteomes" id="UP000014760"/>
    </source>
</evidence>
<dbReference type="STRING" id="283909.R7U4U0"/>
<dbReference type="EnsemblMetazoa" id="CapteT226434">
    <property type="protein sequence ID" value="CapteP226434"/>
    <property type="gene ID" value="CapteG226434"/>
</dbReference>
<feature type="transmembrane region" description="Helical" evidence="4">
    <location>
        <begin position="6"/>
        <end position="26"/>
    </location>
</feature>
<accession>R7U4U0</accession>
<keyword evidence="3" id="KW-0560">Oxidoreductase</keyword>
<dbReference type="InterPro" id="IPR036249">
    <property type="entry name" value="Thioredoxin-like_sf"/>
</dbReference>
<evidence type="ECO:0000313" key="6">
    <source>
        <dbReference type="EnsemblMetazoa" id="CapteP226434"/>
    </source>
</evidence>
<dbReference type="Gene3D" id="3.40.30.10">
    <property type="entry name" value="Glutaredoxin"/>
    <property type="match status" value="1"/>
</dbReference>
<dbReference type="EMBL" id="KB305537">
    <property type="protein sequence ID" value="ELU00949.1"/>
    <property type="molecule type" value="Genomic_DNA"/>
</dbReference>
<keyword evidence="4" id="KW-0472">Membrane</keyword>
<proteinExistence type="inferred from homology"/>
<dbReference type="HOGENOM" id="CLU_2135862_0_0_1"/>
<keyword evidence="7" id="KW-1185">Reference proteome</keyword>
<gene>
    <name evidence="5" type="ORF">CAPTEDRAFT_226434</name>
</gene>
<evidence type="ECO:0000256" key="2">
    <source>
        <dbReference type="ARBA" id="ARBA00022559"/>
    </source>
</evidence>
<dbReference type="OrthoDB" id="446890at2759"/>
<keyword evidence="4" id="KW-1133">Transmembrane helix</keyword>
<dbReference type="AlphaFoldDB" id="R7U4U0"/>